<evidence type="ECO:0000256" key="10">
    <source>
        <dbReference type="ARBA" id="ARBA00023065"/>
    </source>
</evidence>
<feature type="transmembrane region" description="Helical" evidence="15">
    <location>
        <begin position="287"/>
        <end position="304"/>
    </location>
</feature>
<dbReference type="InterPro" id="IPR051410">
    <property type="entry name" value="Ferric/Cupric_Reductase"/>
</dbReference>
<dbReference type="Pfam" id="PF01794">
    <property type="entry name" value="Ferric_reduct"/>
    <property type="match status" value="1"/>
</dbReference>
<dbReference type="Pfam" id="PF08022">
    <property type="entry name" value="FAD_binding_8"/>
    <property type="match status" value="1"/>
</dbReference>
<dbReference type="GO" id="GO:0005886">
    <property type="term" value="C:plasma membrane"/>
    <property type="evidence" value="ECO:0007669"/>
    <property type="project" value="UniProtKB-SubCell"/>
</dbReference>
<evidence type="ECO:0000256" key="4">
    <source>
        <dbReference type="ARBA" id="ARBA00022448"/>
    </source>
</evidence>
<evidence type="ECO:0000256" key="1">
    <source>
        <dbReference type="ARBA" id="ARBA00004651"/>
    </source>
</evidence>
<keyword evidence="6 15" id="KW-0812">Transmembrane</keyword>
<evidence type="ECO:0000313" key="17">
    <source>
        <dbReference type="EMBL" id="TDL20532.1"/>
    </source>
</evidence>
<evidence type="ECO:0000256" key="7">
    <source>
        <dbReference type="ARBA" id="ARBA00022982"/>
    </source>
</evidence>
<dbReference type="PANTHER" id="PTHR32361">
    <property type="entry name" value="FERRIC/CUPRIC REDUCTASE TRANSMEMBRANE COMPONENT"/>
    <property type="match status" value="1"/>
</dbReference>
<dbReference type="GO" id="GO:0015677">
    <property type="term" value="P:copper ion import"/>
    <property type="evidence" value="ECO:0007669"/>
    <property type="project" value="TreeGrafter"/>
</dbReference>
<feature type="region of interest" description="Disordered" evidence="14">
    <location>
        <begin position="1"/>
        <end position="20"/>
    </location>
</feature>
<comment type="subcellular location">
    <subcellularLocation>
        <location evidence="1">Cell membrane</location>
        <topology evidence="1">Multi-pass membrane protein</topology>
    </subcellularLocation>
</comment>
<dbReference type="GO" id="GO:0006879">
    <property type="term" value="P:intracellular iron ion homeostasis"/>
    <property type="evidence" value="ECO:0007669"/>
    <property type="project" value="TreeGrafter"/>
</dbReference>
<keyword evidence="18" id="KW-1185">Reference proteome</keyword>
<dbReference type="EC" id="1.16.1.9" evidence="3"/>
<dbReference type="Gene3D" id="3.40.50.80">
    <property type="entry name" value="Nucleotide-binding domain of ferredoxin-NADP reductase (FNR) module"/>
    <property type="match status" value="1"/>
</dbReference>
<dbReference type="InterPro" id="IPR017927">
    <property type="entry name" value="FAD-bd_FR_type"/>
</dbReference>
<protein>
    <recommendedName>
        <fullName evidence="3">ferric-chelate reductase (NADPH)</fullName>
        <ecNumber evidence="3">1.16.1.9</ecNumber>
    </recommendedName>
</protein>
<evidence type="ECO:0000256" key="9">
    <source>
        <dbReference type="ARBA" id="ARBA00023002"/>
    </source>
</evidence>
<keyword evidence="10" id="KW-0406">Ion transport</keyword>
<evidence type="ECO:0000256" key="11">
    <source>
        <dbReference type="ARBA" id="ARBA00023136"/>
    </source>
</evidence>
<feature type="transmembrane region" description="Helical" evidence="15">
    <location>
        <begin position="65"/>
        <end position="84"/>
    </location>
</feature>
<dbReference type="EMBL" id="ML170187">
    <property type="protein sequence ID" value="TDL20532.1"/>
    <property type="molecule type" value="Genomic_DNA"/>
</dbReference>
<dbReference type="AlphaFoldDB" id="A0A4Y7Q055"/>
<keyword evidence="12" id="KW-0325">Glycoprotein</keyword>
<comment type="similarity">
    <text evidence="2">Belongs to the ferric reductase (FRE) family.</text>
</comment>
<feature type="transmembrane region" description="Helical" evidence="15">
    <location>
        <begin position="316"/>
        <end position="338"/>
    </location>
</feature>
<evidence type="ECO:0000256" key="14">
    <source>
        <dbReference type="SAM" id="MobiDB-lite"/>
    </source>
</evidence>
<sequence length="650" mass="70666">MVFTSNRHGSTTSSPSMTSSIMTTPLLSQAIISSSSSAVSPAQTPSNKLPADPDPASFAKDNFVVNAFQIAMLCILAVFFLATIPRAFGRFSVGSEWGKGLILRSRSSAHVRRRPSQGRQTSLKRTHHKEAPNPDERVVPRRHDRSKPTNPSSNVSRPPYIRSWSTRSYPISVYFAQSFLPGVSYGLAFIVIVYLSGITSVIFTSANIFTDLGRPGFLSVAQIPVAVALAMKNNIIGVLLGVGYVKLNTLHQWAGFVVVVAAHLHGVPWFYRYANAGVLQQEVRRPLNAWGIVALVGLDVLWLVSTPVIRQRAYRLFYPGHILGFVVLLVSVCFHIPVAIRYVVLGAAAYALDHIIRLLKTRLCTAIVRPIRELSLTRIEIPMVTHGWRAGQHVRLRVLSTELGKLGWLEAHPFTIASASDSESGEGMVLMCKRLGGWTGKLYDAASRAVYYGSEDGYGHRKMKILVEGPYGGLGHMLLHSYTGALIVAGGSGISFSLCVLEDLTQKVISGAATTQFIDFVWAVQDKSSLIPLLSTFKSLLRCRGSAPGLSLNISVFYTRVPNSQDPATADALRDLPSGLSINTGRPKFSKFLNAIILKAKSLQVSHGIALAVCGPVGIVDEVRLVGRDVFGPERAAVGGIDVHEEVFAW</sequence>
<evidence type="ECO:0000256" key="12">
    <source>
        <dbReference type="ARBA" id="ARBA00023180"/>
    </source>
</evidence>
<reference evidence="17 18" key="1">
    <citation type="submission" date="2018-06" db="EMBL/GenBank/DDBJ databases">
        <title>A transcriptomic atlas of mushroom development highlights an independent origin of complex multicellularity.</title>
        <authorList>
            <consortium name="DOE Joint Genome Institute"/>
            <person name="Krizsan K."/>
            <person name="Almasi E."/>
            <person name="Merenyi Z."/>
            <person name="Sahu N."/>
            <person name="Viragh M."/>
            <person name="Koszo T."/>
            <person name="Mondo S."/>
            <person name="Kiss B."/>
            <person name="Balint B."/>
            <person name="Kues U."/>
            <person name="Barry K."/>
            <person name="Hegedus J.C."/>
            <person name="Henrissat B."/>
            <person name="Johnson J."/>
            <person name="Lipzen A."/>
            <person name="Ohm R."/>
            <person name="Nagy I."/>
            <person name="Pangilinan J."/>
            <person name="Yan J."/>
            <person name="Xiong Y."/>
            <person name="Grigoriev I.V."/>
            <person name="Hibbett D.S."/>
            <person name="Nagy L.G."/>
        </authorList>
    </citation>
    <scope>NUCLEOTIDE SEQUENCE [LARGE SCALE GENOMIC DNA]</scope>
    <source>
        <strain evidence="17 18">SZMC22713</strain>
    </source>
</reference>
<feature type="compositionally biased region" description="Basic residues" evidence="14">
    <location>
        <begin position="108"/>
        <end position="128"/>
    </location>
</feature>
<evidence type="ECO:0000256" key="13">
    <source>
        <dbReference type="ARBA" id="ARBA00048483"/>
    </source>
</evidence>
<feature type="transmembrane region" description="Helical" evidence="15">
    <location>
        <begin position="253"/>
        <end position="271"/>
    </location>
</feature>
<keyword evidence="11 15" id="KW-0472">Membrane</keyword>
<dbReference type="CDD" id="cd06186">
    <property type="entry name" value="NOX_Duox_like_FAD_NADP"/>
    <property type="match status" value="1"/>
</dbReference>
<feature type="compositionally biased region" description="Basic and acidic residues" evidence="14">
    <location>
        <begin position="129"/>
        <end position="141"/>
    </location>
</feature>
<evidence type="ECO:0000256" key="3">
    <source>
        <dbReference type="ARBA" id="ARBA00012668"/>
    </source>
</evidence>
<accession>A0A4Y7Q055</accession>
<dbReference type="GO" id="GO:0052851">
    <property type="term" value="F:ferric-chelate reductase (NADPH) activity"/>
    <property type="evidence" value="ECO:0007669"/>
    <property type="project" value="UniProtKB-EC"/>
</dbReference>
<dbReference type="SUPFAM" id="SSF52343">
    <property type="entry name" value="Ferredoxin reductase-like, C-terminal NADP-linked domain"/>
    <property type="match status" value="1"/>
</dbReference>
<keyword evidence="5" id="KW-1003">Cell membrane</keyword>
<dbReference type="SFLD" id="SFLDG01168">
    <property type="entry name" value="Ferric_reductase_subgroup_(FRE"/>
    <property type="match status" value="1"/>
</dbReference>
<keyword evidence="8 15" id="KW-1133">Transmembrane helix</keyword>
<feature type="transmembrane region" description="Helical" evidence="15">
    <location>
        <begin position="185"/>
        <end position="209"/>
    </location>
</feature>
<dbReference type="PROSITE" id="PS51384">
    <property type="entry name" value="FAD_FR"/>
    <property type="match status" value="1"/>
</dbReference>
<dbReference type="PANTHER" id="PTHR32361:SF9">
    <property type="entry name" value="FERRIC REDUCTASE TRANSMEMBRANE COMPONENT 3-RELATED"/>
    <property type="match status" value="1"/>
</dbReference>
<evidence type="ECO:0000313" key="18">
    <source>
        <dbReference type="Proteomes" id="UP000294933"/>
    </source>
</evidence>
<dbReference type="Proteomes" id="UP000294933">
    <property type="component" value="Unassembled WGS sequence"/>
</dbReference>
<dbReference type="InterPro" id="IPR039261">
    <property type="entry name" value="FNR_nucleotide-bd"/>
</dbReference>
<dbReference type="InterPro" id="IPR013130">
    <property type="entry name" value="Fe3_Rdtase_TM_dom"/>
</dbReference>
<evidence type="ECO:0000259" key="16">
    <source>
        <dbReference type="PROSITE" id="PS51384"/>
    </source>
</evidence>
<dbReference type="STRING" id="50990.A0A4Y7Q055"/>
<keyword evidence="4" id="KW-0813">Transport</keyword>
<dbReference type="InterPro" id="IPR017938">
    <property type="entry name" value="Riboflavin_synthase-like_b-brl"/>
</dbReference>
<feature type="domain" description="FAD-binding FR-type" evidence="16">
    <location>
        <begin position="351"/>
        <end position="477"/>
    </location>
</feature>
<dbReference type="GO" id="GO:0006826">
    <property type="term" value="P:iron ion transport"/>
    <property type="evidence" value="ECO:0007669"/>
    <property type="project" value="TreeGrafter"/>
</dbReference>
<evidence type="ECO:0000256" key="6">
    <source>
        <dbReference type="ARBA" id="ARBA00022692"/>
    </source>
</evidence>
<keyword evidence="9" id="KW-0560">Oxidoreductase</keyword>
<feature type="region of interest" description="Disordered" evidence="14">
    <location>
        <begin position="108"/>
        <end position="157"/>
    </location>
</feature>
<dbReference type="VEuPathDB" id="FungiDB:BD410DRAFT_366096"/>
<dbReference type="InterPro" id="IPR013121">
    <property type="entry name" value="Fe_red_NAD-bd_6"/>
</dbReference>
<feature type="compositionally biased region" description="Low complexity" evidence="14">
    <location>
        <begin position="10"/>
        <end position="20"/>
    </location>
</feature>
<comment type="catalytic activity">
    <reaction evidence="13">
        <text>2 a Fe(II)-siderophore + NADP(+) + H(+) = 2 a Fe(III)-siderophore + NADPH</text>
        <dbReference type="Rhea" id="RHEA:28795"/>
        <dbReference type="Rhea" id="RHEA-COMP:11342"/>
        <dbReference type="Rhea" id="RHEA-COMP:11344"/>
        <dbReference type="ChEBI" id="CHEBI:15378"/>
        <dbReference type="ChEBI" id="CHEBI:29033"/>
        <dbReference type="ChEBI" id="CHEBI:29034"/>
        <dbReference type="ChEBI" id="CHEBI:57783"/>
        <dbReference type="ChEBI" id="CHEBI:58349"/>
        <dbReference type="EC" id="1.16.1.9"/>
    </reaction>
</comment>
<dbReference type="InterPro" id="IPR013112">
    <property type="entry name" value="FAD-bd_8"/>
</dbReference>
<evidence type="ECO:0000256" key="8">
    <source>
        <dbReference type="ARBA" id="ARBA00022989"/>
    </source>
</evidence>
<keyword evidence="7" id="KW-0249">Electron transport</keyword>
<evidence type="ECO:0000256" key="5">
    <source>
        <dbReference type="ARBA" id="ARBA00022475"/>
    </source>
</evidence>
<proteinExistence type="inferred from homology"/>
<dbReference type="SUPFAM" id="SSF63380">
    <property type="entry name" value="Riboflavin synthase domain-like"/>
    <property type="match status" value="1"/>
</dbReference>
<gene>
    <name evidence="17" type="ORF">BD410DRAFT_366096</name>
</gene>
<dbReference type="OrthoDB" id="17725at2759"/>
<name>A0A4Y7Q055_9AGAM</name>
<feature type="transmembrane region" description="Helical" evidence="15">
    <location>
        <begin position="221"/>
        <end position="241"/>
    </location>
</feature>
<dbReference type="SFLD" id="SFLDS00052">
    <property type="entry name" value="Ferric_Reductase_Domain"/>
    <property type="match status" value="1"/>
</dbReference>
<dbReference type="Pfam" id="PF08030">
    <property type="entry name" value="NAD_binding_6"/>
    <property type="match status" value="1"/>
</dbReference>
<evidence type="ECO:0000256" key="15">
    <source>
        <dbReference type="SAM" id="Phobius"/>
    </source>
</evidence>
<organism evidence="17 18">
    <name type="scientific">Rickenella mellea</name>
    <dbReference type="NCBI Taxonomy" id="50990"/>
    <lineage>
        <taxon>Eukaryota</taxon>
        <taxon>Fungi</taxon>
        <taxon>Dikarya</taxon>
        <taxon>Basidiomycota</taxon>
        <taxon>Agaricomycotina</taxon>
        <taxon>Agaricomycetes</taxon>
        <taxon>Hymenochaetales</taxon>
        <taxon>Rickenellaceae</taxon>
        <taxon>Rickenella</taxon>
    </lineage>
</organism>
<evidence type="ECO:0000256" key="2">
    <source>
        <dbReference type="ARBA" id="ARBA00006278"/>
    </source>
</evidence>